<protein>
    <submittedName>
        <fullName evidence="1">Uncharacterized protein</fullName>
    </submittedName>
</protein>
<accession>A0A1X7EH12</accession>
<name>A0A1X7EH12_9MICC</name>
<dbReference type="SUPFAM" id="SSF52499">
    <property type="entry name" value="Isochorismatase-like hydrolases"/>
    <property type="match status" value="1"/>
</dbReference>
<organism evidence="1 2">
    <name type="scientific">Kocuria marina subsp. indica</name>
    <dbReference type="NCBI Taxonomy" id="1049583"/>
    <lineage>
        <taxon>Bacteria</taxon>
        <taxon>Bacillati</taxon>
        <taxon>Actinomycetota</taxon>
        <taxon>Actinomycetes</taxon>
        <taxon>Micrococcales</taxon>
        <taxon>Micrococcaceae</taxon>
        <taxon>Kocuria</taxon>
    </lineage>
</organism>
<reference evidence="2" key="1">
    <citation type="submission" date="2017-04" db="EMBL/GenBank/DDBJ databases">
        <authorList>
            <person name="Varghese N."/>
            <person name="Submissions S."/>
        </authorList>
    </citation>
    <scope>NUCLEOTIDE SEQUENCE [LARGE SCALE GENOMIC DNA]</scope>
    <source>
        <strain evidence="2">NIO-1021</strain>
    </source>
</reference>
<evidence type="ECO:0000313" key="2">
    <source>
        <dbReference type="Proteomes" id="UP000192929"/>
    </source>
</evidence>
<evidence type="ECO:0000313" key="1">
    <source>
        <dbReference type="EMBL" id="SMF33418.1"/>
    </source>
</evidence>
<dbReference type="Gene3D" id="3.40.50.850">
    <property type="entry name" value="Isochorismatase-like"/>
    <property type="match status" value="1"/>
</dbReference>
<gene>
    <name evidence="1" type="ORF">SAMN06296028_13410</name>
</gene>
<dbReference type="Proteomes" id="UP000192929">
    <property type="component" value="Unassembled WGS sequence"/>
</dbReference>
<dbReference type="EMBL" id="FXAC01000034">
    <property type="protein sequence ID" value="SMF33418.1"/>
    <property type="molecule type" value="Genomic_DNA"/>
</dbReference>
<sequence length="88" mass="9634">MRLRPGVCHTVEDAIGKGFRPIIPRETIGDRVPGVAQWNLYDIDNKFGDVESTDSVVDYLNGLPRFEDTVPKNLSGPQSEVLAPANPA</sequence>
<dbReference type="AlphaFoldDB" id="A0A1X7EH12"/>
<keyword evidence="2" id="KW-1185">Reference proteome</keyword>
<dbReference type="InterPro" id="IPR036380">
    <property type="entry name" value="Isochorismatase-like_sf"/>
</dbReference>
<proteinExistence type="predicted"/>